<name>A0AAV5GF04_9BASI</name>
<keyword evidence="9" id="KW-1185">Reference proteome</keyword>
<dbReference type="Proteomes" id="UP001342314">
    <property type="component" value="Unassembled WGS sequence"/>
</dbReference>
<evidence type="ECO:0000256" key="6">
    <source>
        <dbReference type="ARBA" id="ARBA00035188"/>
    </source>
</evidence>
<dbReference type="Pfam" id="PF05047">
    <property type="entry name" value="L51_S25_CI-B8"/>
    <property type="match status" value="1"/>
</dbReference>
<evidence type="ECO:0000313" key="8">
    <source>
        <dbReference type="EMBL" id="GJN88211.1"/>
    </source>
</evidence>
<dbReference type="InterPro" id="IPR039927">
    <property type="entry name" value="Ribosomal_mL43"/>
</dbReference>
<dbReference type="SMART" id="SM00916">
    <property type="entry name" value="L51_S25_CI-B8"/>
    <property type="match status" value="1"/>
</dbReference>
<keyword evidence="4" id="KW-0496">Mitochondrion</keyword>
<organism evidence="8 9">
    <name type="scientific">Rhodotorula paludigena</name>
    <dbReference type="NCBI Taxonomy" id="86838"/>
    <lineage>
        <taxon>Eukaryota</taxon>
        <taxon>Fungi</taxon>
        <taxon>Dikarya</taxon>
        <taxon>Basidiomycota</taxon>
        <taxon>Pucciniomycotina</taxon>
        <taxon>Microbotryomycetes</taxon>
        <taxon>Sporidiobolales</taxon>
        <taxon>Sporidiobolaceae</taxon>
        <taxon>Rhodotorula</taxon>
    </lineage>
</organism>
<dbReference type="PANTHER" id="PTHR21396">
    <property type="entry name" value="39S RIBOSOMAL PROTEIN L43"/>
    <property type="match status" value="1"/>
</dbReference>
<dbReference type="GO" id="GO:0003735">
    <property type="term" value="F:structural constituent of ribosome"/>
    <property type="evidence" value="ECO:0007669"/>
    <property type="project" value="InterPro"/>
</dbReference>
<evidence type="ECO:0000313" key="9">
    <source>
        <dbReference type="Proteomes" id="UP001342314"/>
    </source>
</evidence>
<dbReference type="EMBL" id="BQKY01000002">
    <property type="protein sequence ID" value="GJN88211.1"/>
    <property type="molecule type" value="Genomic_DNA"/>
</dbReference>
<protein>
    <recommendedName>
        <fullName evidence="6">Large ribosomal subunit protein mL43</fullName>
    </recommendedName>
</protein>
<evidence type="ECO:0000256" key="1">
    <source>
        <dbReference type="ARBA" id="ARBA00004173"/>
    </source>
</evidence>
<dbReference type="Gene3D" id="3.40.30.10">
    <property type="entry name" value="Glutaredoxin"/>
    <property type="match status" value="1"/>
</dbReference>
<dbReference type="AlphaFoldDB" id="A0AAV5GF04"/>
<dbReference type="GO" id="GO:0032543">
    <property type="term" value="P:mitochondrial translation"/>
    <property type="evidence" value="ECO:0007669"/>
    <property type="project" value="InterPro"/>
</dbReference>
<evidence type="ECO:0000256" key="3">
    <source>
        <dbReference type="ARBA" id="ARBA00022980"/>
    </source>
</evidence>
<feature type="domain" description="Ribosomal protein/NADH dehydrogenase" evidence="7">
    <location>
        <begin position="38"/>
        <end position="114"/>
    </location>
</feature>
<comment type="subcellular location">
    <subcellularLocation>
        <location evidence="1">Mitochondrion</location>
    </subcellularLocation>
</comment>
<evidence type="ECO:0000256" key="4">
    <source>
        <dbReference type="ARBA" id="ARBA00023128"/>
    </source>
</evidence>
<keyword evidence="3" id="KW-0689">Ribosomal protein</keyword>
<gene>
    <name evidence="8" type="ORF">Rhopal_001176-T1</name>
</gene>
<dbReference type="GO" id="GO:0005762">
    <property type="term" value="C:mitochondrial large ribosomal subunit"/>
    <property type="evidence" value="ECO:0007669"/>
    <property type="project" value="TreeGrafter"/>
</dbReference>
<evidence type="ECO:0000256" key="2">
    <source>
        <dbReference type="ARBA" id="ARBA00006073"/>
    </source>
</evidence>
<evidence type="ECO:0000259" key="7">
    <source>
        <dbReference type="SMART" id="SM00916"/>
    </source>
</evidence>
<sequence length="146" mass="15932">MASRVLRRSLAAPLPSTAPASSSAFVLPCKKLVLSYSEQQGSHRGMRAFLGSGQVARLAERYPSVEVVVERNEKAGRHPQLRGVYLNGRTKEICVRNLPPSGIAAKAQLLLDSSGAKIVPIRRPSVQSTTESVRGVWSAFHEEQRQ</sequence>
<comment type="similarity">
    <text evidence="2">Belongs to the mitochondrion-specific ribosomal protein mL43 family.</text>
</comment>
<dbReference type="InterPro" id="IPR036249">
    <property type="entry name" value="Thioredoxin-like_sf"/>
</dbReference>
<evidence type="ECO:0000256" key="5">
    <source>
        <dbReference type="ARBA" id="ARBA00023274"/>
    </source>
</evidence>
<reference evidence="8 9" key="1">
    <citation type="submission" date="2021-12" db="EMBL/GenBank/DDBJ databases">
        <title>High titer production of polyol ester of fatty acids by Rhodotorula paludigena BS15 towards product separation-free biomass refinery.</title>
        <authorList>
            <person name="Mano J."/>
            <person name="Ono H."/>
            <person name="Tanaka T."/>
            <person name="Naito K."/>
            <person name="Sushida H."/>
            <person name="Ike M."/>
            <person name="Tokuyasu K."/>
            <person name="Kitaoka M."/>
        </authorList>
    </citation>
    <scope>NUCLEOTIDE SEQUENCE [LARGE SCALE GENOMIC DNA]</scope>
    <source>
        <strain evidence="8 9">BS15</strain>
    </source>
</reference>
<proteinExistence type="inferred from homology"/>
<accession>A0AAV5GF04</accession>
<dbReference type="PANTHER" id="PTHR21396:SF2">
    <property type="entry name" value="LARGE RIBOSOMAL SUBUNIT PROTEIN ML43"/>
    <property type="match status" value="1"/>
</dbReference>
<keyword evidence="5" id="KW-0687">Ribonucleoprotein</keyword>
<dbReference type="SUPFAM" id="SSF52833">
    <property type="entry name" value="Thioredoxin-like"/>
    <property type="match status" value="1"/>
</dbReference>
<comment type="caution">
    <text evidence="8">The sequence shown here is derived from an EMBL/GenBank/DDBJ whole genome shotgun (WGS) entry which is preliminary data.</text>
</comment>
<dbReference type="InterPro" id="IPR007741">
    <property type="entry name" value="Ribosomal_mL43/mS25/NADH_DH"/>
</dbReference>